<dbReference type="STRING" id="662755.CRES_1746"/>
<evidence type="ECO:0000256" key="2">
    <source>
        <dbReference type="SAM" id="Phobius"/>
    </source>
</evidence>
<name>F8E1E6_CORRG</name>
<dbReference type="RefSeq" id="WP_013889085.1">
    <property type="nucleotide sequence ID" value="NC_015673.1"/>
</dbReference>
<feature type="transmembrane region" description="Helical" evidence="2">
    <location>
        <begin position="56"/>
        <end position="76"/>
    </location>
</feature>
<keyword evidence="2" id="KW-0472">Membrane</keyword>
<keyword evidence="2" id="KW-1133">Transmembrane helix</keyword>
<evidence type="ECO:0000256" key="1">
    <source>
        <dbReference type="SAM" id="MobiDB-lite"/>
    </source>
</evidence>
<evidence type="ECO:0000313" key="3">
    <source>
        <dbReference type="EMBL" id="AEI10098.1"/>
    </source>
</evidence>
<dbReference type="HOGENOM" id="CLU_197386_0_0_11"/>
<feature type="compositionally biased region" description="Polar residues" evidence="1">
    <location>
        <begin position="1"/>
        <end position="13"/>
    </location>
</feature>
<dbReference type="Proteomes" id="UP000000492">
    <property type="component" value="Chromosome"/>
</dbReference>
<dbReference type="KEGG" id="crd:CRES_1746"/>
<feature type="transmembrane region" description="Helical" evidence="2">
    <location>
        <begin position="29"/>
        <end position="50"/>
    </location>
</feature>
<keyword evidence="2" id="KW-0812">Transmembrane</keyword>
<gene>
    <name evidence="3" type="ordered locus">CRES_1746</name>
</gene>
<dbReference type="EMBL" id="CP002857">
    <property type="protein sequence ID" value="AEI10098.1"/>
    <property type="molecule type" value="Genomic_DNA"/>
</dbReference>
<dbReference type="AlphaFoldDB" id="F8E1E6"/>
<keyword evidence="4" id="KW-1185">Reference proteome</keyword>
<accession>F8E1E6</accession>
<organism evidence="3 4">
    <name type="scientific">Corynebacterium resistens (strain DSM 45100 / JCM 12819 / GTC 2026 / SICGH 158)</name>
    <dbReference type="NCBI Taxonomy" id="662755"/>
    <lineage>
        <taxon>Bacteria</taxon>
        <taxon>Bacillati</taxon>
        <taxon>Actinomycetota</taxon>
        <taxon>Actinomycetes</taxon>
        <taxon>Mycobacteriales</taxon>
        <taxon>Corynebacteriaceae</taxon>
        <taxon>Corynebacterium</taxon>
    </lineage>
</organism>
<protein>
    <submittedName>
        <fullName evidence="3">Uncharacterized protein</fullName>
    </submittedName>
</protein>
<reference evidence="3 4" key="1">
    <citation type="journal article" date="2012" name="BMC Genomics">
        <title>Complete genome sequence, lifestyle, and multi-drug resistance of the human pathogen Corynebacterium resistens DSM 45100 isolated from blood samples of a leukemia patient.</title>
        <authorList>
            <person name="Schroder J."/>
            <person name="Maus I."/>
            <person name="Meyer K."/>
            <person name="Wordemann S."/>
            <person name="Blom J."/>
            <person name="Jaenicke S."/>
            <person name="Schneider J."/>
            <person name="Trost E."/>
            <person name="Tauch A."/>
        </authorList>
    </citation>
    <scope>NUCLEOTIDE SEQUENCE [LARGE SCALE GENOMIC DNA]</scope>
    <source>
        <strain evidence="4">DSM 45100 / JCM 12819 / CCUG 50093 / GTC 2026 / SICGH 158</strain>
    </source>
</reference>
<feature type="region of interest" description="Disordered" evidence="1">
    <location>
        <begin position="1"/>
        <end position="20"/>
    </location>
</feature>
<evidence type="ECO:0000313" key="4">
    <source>
        <dbReference type="Proteomes" id="UP000000492"/>
    </source>
</evidence>
<proteinExistence type="predicted"/>
<sequence>MGSTNASGSSHPGFTTDPDAPRKKLVWEAALGFVGFFTLMAVITAVWNVFREEPAVLPSVVLLVLLILLAIAWKGYSRYR</sequence>
<dbReference type="OrthoDB" id="4427502at2"/>